<keyword evidence="2" id="KW-0596">Phosphopantetheine</keyword>
<sequence>MPVVVLSTGRGVVPPNHGGRLHVPVGRLSADGCGGWVEVVGHCRRLPVSRHELAAEEDGPAPAAQYEADPSAEALPLTAAQREIWFSEQHAPQAGAALRVGEYLEIWGPVDPAVFEAALRQVVAETDALRARLVLGDHGPVQTLEPELPWSLSVVDVGDEPDPEAAARAWIAQELARPMELAEGSLFSFALLKLAPDRFWWSHTYHHAVMDSFGRSLVARRTAEVYTALARGRRIGRSPFGPLSALVRADRKYRESLEYAEDREYWARQLAGWERAAAIPPRLGFGTAGHGVPKTEQPSHHPAPGTARTTEVRPFLRPQALRAAARRADITQNRFVIAAVALYIHRLTGTRDIVVGLAVSGRPDHVSRTTPGMLANGVPLRLTVRPDMSLGSLLAQVDDRVREAVAHQRYRGEDLHRELGLPRAAGTAFSPVVNLMGFPYDFTFDGHRCTAHQTSAGLFADLMIAVWDRRDGEGPQLQLRGAPEVYDEAALADHQQRLLRLLADLAECEPCLPVGMVDLLSADERQRLTGEGEAPARGATAVPVPALFEEQVRSTPGAVAVRAADTALTYGELNGRANRFAHALIARGIGAEDVVALALPRSQELVAAILGVLKAGAAYLPVDPAYPAARIAYLLTDARPTLVIDDPRAVAELAQGRPDTDPGRLVDPPHPAYVIYTSGSTGLPKGVVVTHTGVANLVAAQAERFAIDADSRVLQFAPPSFDASVSELFTALLTGATLVLPPTADPVAALTDPDVSVTHATVPPSALAAVDETQAAVSTLVVAGEACPPSLVDRWSAKCRMVNAYGPTEATVCATMSKPLAPDGAQPPIGTPIPATRVHVLDSALRPTPPGAVGELYITGVGLARGYLRRPGMTAERFVADPFGPPGRRMYRTGDLARWRSDGVLEFAGRGDQQVKVRGHRVEPGEVEAALVSDSGVASATVEVREGRLVAYVVPASGAEADIASMRDRLRERLRDRLPDHMVPSSFVALEELPLTPNGKLDRAALPAPAVTTTAATGRPPRTPDEQVLCELFAEVLGLPAVGVDDDFFALGGHSLLATRLSSRIRATLGTGVDLRAVFEAPTVARLSARLHSAEEKPPALTALERPDPVPLSYAQQRLLFLQRMRGPDATYNIPLALRLSGELDRTALRQALLDVVIRHETLRTVYPEAGGVSRQQILEPWAARPLLPVVEVDKESLPSRLTESAQHAFDLGAEPPLHAKLFAVSPSAHVLLLVVHHIAADGWSMAPLARDLATAYAARRRGEEPGWAPLPVQYADYTLWQRRLLGDAADPGSLLNRQLAYWTRALAGLPDGIPLPTDRPRPAVASHRGADVPLRIDAELHTALTELARGSGVSLFMVLHAGLAALLTKLGAGDDIPVGSPIAGRTDQALDDLVGFFVNTLVLRTDTSGAPTFRRLLERVRETALAAFAHQEVPFDHLVEAINPARSPSRHPLFQVMLSIDTNEADAFCLPGLETTAAPVATPTAKFDLDIVVSEQHSGDGECLGLTGAIEYATDLFDHATVQDIAVRWTRLLKAAVQHPDRPISHIDVLSADERRRALGGTAEERVTRERARTLPEVFREQVSAAPDSVAVVADGTTLTYGDLNVRANRLAHALTARGVGAEDVVALALPRSADLVVAILAVLKSGAAYLPLDPGHPTARLTGMLDNARPVLLLSDTATVDAVDSGSRLPHLLLDAPGTARELAAQCEADPVAGLLPDQLAYVIYTSGTTGEPKGVVARHAGVAETVAQYGEQVFTPAAARAGRERLRVALTASVSFDASWAQLAALMTGHELHVADGATYADGERFAAWLLRHRIDSVDVTPSYMRVLIDHGLFTSERWRPSVAVLGGEALPERLWHELRAVEGLVAHNMYGPTECTVDAVRARLDDAATPVLGLPVAGARAYVLDEALRPVPPGVVGELYVAGAGLARGYLRRPGPTAARFVADPYGPPGTRMYRTGDLCRRRPEGWLEFAGRVDDQVKVRGHRIEPGEIETVLTLHPQVAQAAVVAREDRPGDVRLAAYAVPVPGAEAALDQLRAFLRERLPEHMVPTAFVRLDALPLTPNGKLDRAALPAPDATAGAGPRRSACTPEEQVLCELFAEVLGVSDVGVDDDFFALGGHSLLATRLTSRIRATLGAELTVRALFEAPTVTDLAACLGGGTQPARSPLTPMPRPARMPLSSGQQLMLLLHRLEGPSPTFNIPLALRMTGRLDEKALERALADVVTRHEPLRTVFPESGGEPFQDVLDAEVARPRLQVTAVGEKELPERLTEASRYAFDLAAEPQLRAQLFALGPAEHVLLIVVHHIAADGWSMAPLTRDLTTAYVARSRGEEPVWDPLPVRYADYTQWHRQLLGDPADPDSLQNRQLAHWARALSGMPGELKLPFDKPRPAAVSHRGADVLVRIDADVHTALARLARRSGASLFMVLHAGLAALLTKIGAGTDIPVASPIAGRTDQALDDLVGYFVNILVLRTDTSGDPTFTQLVEQVRDTALAAYAHQDVPFDHLVAGDDPAQSLSQRPLYQVMLILQNLPEDQFEPPGLQVREVPVDAGTAHEDISIGLTERRSADGTPAGLEGMIKFSTDVFERPTIEALFACWVRLLEAAAEAPDQPLSRLDAPSL</sequence>
<dbReference type="Pfam" id="PF00668">
    <property type="entry name" value="Condensation"/>
    <property type="match status" value="3"/>
</dbReference>
<dbReference type="InterPro" id="IPR036736">
    <property type="entry name" value="ACP-like_sf"/>
</dbReference>
<keyword evidence="3" id="KW-0597">Phosphoprotein</keyword>
<dbReference type="Proteomes" id="UP001519064">
    <property type="component" value="Unassembled WGS sequence"/>
</dbReference>
<evidence type="ECO:0000256" key="3">
    <source>
        <dbReference type="ARBA" id="ARBA00022553"/>
    </source>
</evidence>
<dbReference type="PROSITE" id="PS00455">
    <property type="entry name" value="AMP_BINDING"/>
    <property type="match status" value="2"/>
</dbReference>
<dbReference type="InterPro" id="IPR001242">
    <property type="entry name" value="Condensation_dom"/>
</dbReference>
<evidence type="ECO:0000256" key="2">
    <source>
        <dbReference type="ARBA" id="ARBA00022450"/>
    </source>
</evidence>
<dbReference type="SMART" id="SM00823">
    <property type="entry name" value="PKS_PP"/>
    <property type="match status" value="2"/>
</dbReference>
<dbReference type="PANTHER" id="PTHR45527:SF1">
    <property type="entry name" value="FATTY ACID SYNTHASE"/>
    <property type="match status" value="1"/>
</dbReference>
<dbReference type="PROSITE" id="PS00012">
    <property type="entry name" value="PHOSPHOPANTETHEINE"/>
    <property type="match status" value="2"/>
</dbReference>
<dbReference type="SUPFAM" id="SSF52777">
    <property type="entry name" value="CoA-dependent acyltransferases"/>
    <property type="match status" value="6"/>
</dbReference>
<dbReference type="InterPro" id="IPR000873">
    <property type="entry name" value="AMP-dep_synth/lig_dom"/>
</dbReference>
<dbReference type="InterPro" id="IPR023213">
    <property type="entry name" value="CAT-like_dom_sf"/>
</dbReference>
<dbReference type="Gene3D" id="3.30.300.30">
    <property type="match status" value="2"/>
</dbReference>
<dbReference type="InterPro" id="IPR020806">
    <property type="entry name" value="PKS_PP-bd"/>
</dbReference>
<dbReference type="InterPro" id="IPR010071">
    <property type="entry name" value="AA_adenyl_dom"/>
</dbReference>
<dbReference type="Pfam" id="PF00550">
    <property type="entry name" value="PP-binding"/>
    <property type="match status" value="2"/>
</dbReference>
<protein>
    <submittedName>
        <fullName evidence="6">Amino acid adenylation domain-containing protein</fullName>
    </submittedName>
</protein>
<comment type="cofactor">
    <cofactor evidence="1">
        <name>pantetheine 4'-phosphate</name>
        <dbReference type="ChEBI" id="CHEBI:47942"/>
    </cofactor>
</comment>
<name>A0ABS3X858_9ACTN</name>
<dbReference type="EMBL" id="JADKMA010000024">
    <property type="protein sequence ID" value="MBO8191529.1"/>
    <property type="molecule type" value="Genomic_DNA"/>
</dbReference>
<evidence type="ECO:0000313" key="6">
    <source>
        <dbReference type="EMBL" id="MBO8191529.1"/>
    </source>
</evidence>
<evidence type="ECO:0000256" key="4">
    <source>
        <dbReference type="SAM" id="MobiDB-lite"/>
    </source>
</evidence>
<dbReference type="Pfam" id="PF00501">
    <property type="entry name" value="AMP-binding"/>
    <property type="match status" value="2"/>
</dbReference>
<feature type="domain" description="Carrier" evidence="5">
    <location>
        <begin position="1020"/>
        <end position="1095"/>
    </location>
</feature>
<feature type="domain" description="Carrier" evidence="5">
    <location>
        <begin position="2088"/>
        <end position="2163"/>
    </location>
</feature>
<dbReference type="Gene3D" id="1.10.1200.10">
    <property type="entry name" value="ACP-like"/>
    <property type="match status" value="2"/>
</dbReference>
<dbReference type="SUPFAM" id="SSF47336">
    <property type="entry name" value="ACP-like"/>
    <property type="match status" value="2"/>
</dbReference>
<dbReference type="PANTHER" id="PTHR45527">
    <property type="entry name" value="NONRIBOSOMAL PEPTIDE SYNTHETASE"/>
    <property type="match status" value="1"/>
</dbReference>
<dbReference type="Gene3D" id="3.40.50.12780">
    <property type="entry name" value="N-terminal domain of ligase-like"/>
    <property type="match status" value="1"/>
</dbReference>
<dbReference type="Gene3D" id="3.30.559.10">
    <property type="entry name" value="Chloramphenicol acetyltransferase-like domain"/>
    <property type="match status" value="3"/>
</dbReference>
<accession>A0ABS3X858</accession>
<proteinExistence type="predicted"/>
<dbReference type="Pfam" id="PF13193">
    <property type="entry name" value="AMP-binding_C"/>
    <property type="match status" value="2"/>
</dbReference>
<dbReference type="InterPro" id="IPR020845">
    <property type="entry name" value="AMP-binding_CS"/>
</dbReference>
<evidence type="ECO:0000313" key="7">
    <source>
        <dbReference type="Proteomes" id="UP001519064"/>
    </source>
</evidence>
<dbReference type="CDD" id="cd19540">
    <property type="entry name" value="LCL_NRPS-like"/>
    <property type="match status" value="2"/>
</dbReference>
<organism evidence="6 7">
    <name type="scientific">Streptomyces oryzae</name>
    <dbReference type="NCBI Taxonomy" id="1434886"/>
    <lineage>
        <taxon>Bacteria</taxon>
        <taxon>Bacillati</taxon>
        <taxon>Actinomycetota</taxon>
        <taxon>Actinomycetes</taxon>
        <taxon>Kitasatosporales</taxon>
        <taxon>Streptomycetaceae</taxon>
        <taxon>Streptomyces</taxon>
    </lineage>
</organism>
<dbReference type="InterPro" id="IPR009081">
    <property type="entry name" value="PP-bd_ACP"/>
</dbReference>
<dbReference type="InterPro" id="IPR045851">
    <property type="entry name" value="AMP-bd_C_sf"/>
</dbReference>
<dbReference type="SUPFAM" id="SSF56801">
    <property type="entry name" value="Acetyl-CoA synthetase-like"/>
    <property type="match status" value="2"/>
</dbReference>
<comment type="caution">
    <text evidence="6">The sequence shown here is derived from an EMBL/GenBank/DDBJ whole genome shotgun (WGS) entry which is preliminary data.</text>
</comment>
<dbReference type="CDD" id="cd05930">
    <property type="entry name" value="A_NRPS"/>
    <property type="match status" value="1"/>
</dbReference>
<dbReference type="NCBIfam" id="TIGR01733">
    <property type="entry name" value="AA-adenyl-dom"/>
    <property type="match status" value="2"/>
</dbReference>
<gene>
    <name evidence="6" type="ORF">ITI46_07465</name>
</gene>
<dbReference type="InterPro" id="IPR006162">
    <property type="entry name" value="Ppantetheine_attach_site"/>
</dbReference>
<dbReference type="InterPro" id="IPR042099">
    <property type="entry name" value="ANL_N_sf"/>
</dbReference>
<reference evidence="6 7" key="1">
    <citation type="submission" date="2020-11" db="EMBL/GenBank/DDBJ databases">
        <title>Streptomyces spirodelae sp. nov., isolated from duckweed.</title>
        <authorList>
            <person name="Saimee Y."/>
            <person name="Duangmal K."/>
        </authorList>
    </citation>
    <scope>NUCLEOTIDE SEQUENCE [LARGE SCALE GENOMIC DNA]</scope>
    <source>
        <strain evidence="6 7">S16-07</strain>
    </source>
</reference>
<evidence type="ECO:0000259" key="5">
    <source>
        <dbReference type="PROSITE" id="PS50075"/>
    </source>
</evidence>
<dbReference type="Gene3D" id="2.30.38.10">
    <property type="entry name" value="Luciferase, Domain 3"/>
    <property type="match status" value="1"/>
</dbReference>
<keyword evidence="7" id="KW-1185">Reference proteome</keyword>
<dbReference type="PROSITE" id="PS50075">
    <property type="entry name" value="CARRIER"/>
    <property type="match status" value="2"/>
</dbReference>
<evidence type="ECO:0000256" key="1">
    <source>
        <dbReference type="ARBA" id="ARBA00001957"/>
    </source>
</evidence>
<dbReference type="Gene3D" id="3.40.50.980">
    <property type="match status" value="2"/>
</dbReference>
<dbReference type="Gene3D" id="3.30.559.30">
    <property type="entry name" value="Nonribosomal peptide synthetase, condensation domain"/>
    <property type="match status" value="3"/>
</dbReference>
<dbReference type="InterPro" id="IPR025110">
    <property type="entry name" value="AMP-bd_C"/>
</dbReference>
<feature type="region of interest" description="Disordered" evidence="4">
    <location>
        <begin position="288"/>
        <end position="309"/>
    </location>
</feature>